<dbReference type="RefSeq" id="WP_014658656.1">
    <property type="nucleotide sequence ID" value="NC_017735.1"/>
</dbReference>
<keyword evidence="4" id="KW-0966">Cell projection</keyword>
<keyword evidence="1" id="KW-0732">Signal</keyword>
<evidence type="ECO:0000313" key="5">
    <source>
        <dbReference type="Proteomes" id="UP000005013"/>
    </source>
</evidence>
<keyword evidence="5" id="KW-1185">Reference proteome</keyword>
<feature type="domain" description="Ancillary SecYEG translocon subunit/Cell division coordinator CpoB TPR" evidence="2">
    <location>
        <begin position="283"/>
        <end position="374"/>
    </location>
</feature>
<evidence type="ECO:0000259" key="3">
    <source>
        <dbReference type="Pfam" id="PF24323"/>
    </source>
</evidence>
<protein>
    <submittedName>
        <fullName evidence="4">Paralysed flagella protein</fullName>
    </submittedName>
</protein>
<dbReference type="SUPFAM" id="SSF48452">
    <property type="entry name" value="TPR-like"/>
    <property type="match status" value="2"/>
</dbReference>
<dbReference type="KEGG" id="hcm:HCD_00475"/>
<dbReference type="Pfam" id="PF09976">
    <property type="entry name" value="TPR_21"/>
    <property type="match status" value="1"/>
</dbReference>
<keyword evidence="4" id="KW-0969">Cilium</keyword>
<dbReference type="InterPro" id="IPR019734">
    <property type="entry name" value="TPR_rpt"/>
</dbReference>
<dbReference type="InterPro" id="IPR018704">
    <property type="entry name" value="SecYEG/CpoB_TPR"/>
</dbReference>
<dbReference type="eggNOG" id="COG2976">
    <property type="taxonomic scope" value="Bacteria"/>
</dbReference>
<dbReference type="eggNOG" id="COG0457">
    <property type="taxonomic scope" value="Bacteria"/>
</dbReference>
<dbReference type="HOGENOM" id="CLU_019053_0_0_7"/>
<dbReference type="eggNOG" id="COG1729">
    <property type="taxonomic scope" value="Bacteria"/>
</dbReference>
<dbReference type="PATRIC" id="fig|1163745.3.peg.103"/>
<evidence type="ECO:0000256" key="1">
    <source>
        <dbReference type="SAM" id="SignalP"/>
    </source>
</evidence>
<dbReference type="InterPro" id="IPR011990">
    <property type="entry name" value="TPR-like_helical_dom_sf"/>
</dbReference>
<name>I0EQA8_HELCM</name>
<feature type="domain" description="DUF7494" evidence="3">
    <location>
        <begin position="25"/>
        <end position="153"/>
    </location>
</feature>
<keyword evidence="4" id="KW-0282">Flagellum</keyword>
<dbReference type="EMBL" id="CP003481">
    <property type="protein sequence ID" value="AFI05127.1"/>
    <property type="molecule type" value="Genomic_DNA"/>
</dbReference>
<feature type="signal peptide" evidence="1">
    <location>
        <begin position="1"/>
        <end position="24"/>
    </location>
</feature>
<dbReference type="Pfam" id="PF24323">
    <property type="entry name" value="DUF7494"/>
    <property type="match status" value="1"/>
</dbReference>
<accession>I0EQA8</accession>
<feature type="chain" id="PRO_5003626579" evidence="1">
    <location>
        <begin position="25"/>
        <end position="806"/>
    </location>
</feature>
<reference evidence="4 5" key="1">
    <citation type="journal article" date="2013" name="PLoS ONE">
        <title>Sequence Divergence and Conservation in Genomes ofHelicobacter cetorum Strains from a Dolphin and a Whale.</title>
        <authorList>
            <person name="Kersulyte D."/>
            <person name="Rossi M."/>
            <person name="Berg D.E."/>
        </authorList>
    </citation>
    <scope>NUCLEOTIDE SEQUENCE [LARGE SCALE GENOMIC DNA]</scope>
    <source>
        <strain evidence="4 5">MIT 99-5656</strain>
    </source>
</reference>
<dbReference type="Proteomes" id="UP000005013">
    <property type="component" value="Chromosome"/>
</dbReference>
<dbReference type="SMART" id="SM00028">
    <property type="entry name" value="TPR"/>
    <property type="match status" value="5"/>
</dbReference>
<sequence length="806" mass="92982">MWLKSKIIGSLLIGASLFTHSLNALSLTLTQGKEDGQDFSVLTLRHNKAFSCFYASDKSRDGIRASLVITHAKHPVECVIDSIPNEGFTPLENAFFNIAYSMQQGRFVLRIKPKVMRRLTLFSFARDYKNEVPLFQENDSKAKMWQIIGYDQSIPFLKNPHANTKKGLNFPITIRNAQTPMIQELDIDSKPLLTTKRYDLNAYLEAKKQIDSQAYFDALRTISRIFKNYPQTIFKKDLYLLEIIALGKLGIKKPLLIDIGTKWIKSYPTDPNIPEVLYYVAKALDETNHYKQAIRHYKRILLEYKHSRYAPLAQMHLAIEAADASDFSGAITLFKEAFSNAKDKESASEVALNWAEVEIMHQNFKNAKYLIDKVINANPNYISTHSKLALELLNLLKKDQMNESAIKIAKLLINQDDDLKAKEQALYDLGALYARIKDFKNAHLYNLQYLQAHAELERASIVKARDEKALFSMEGNTQEKIAHYDKIIHSFPNSKEALKATELKAQLLFDEKRYAEVLSMQKDLPKDFPLIQKTLNTLSKEKLDNNNCKQALAYLAQVKNFDLDKNQEIKAFDCLYFASLHQKAQVIALNALKAAKTPSEKLPWLYRLGRNYYRLGDFKNSTFASKDALTLAQSLNKKEFYNIAFILFATYMQNNEKNLALEIYAFLEKHFKDDKRMILVYFKLLENEKDPKSIKIYATTLLKLQDTYKDYSYTPFAQFALIEAYRTTKDYLKALEVLEKLLTHKLSVENHQKALYLQSSLLDLSNQKAKSKESLEKCVQLKQKDKTNPWQSLCEQGLDLFKNKEQ</sequence>
<dbReference type="AlphaFoldDB" id="I0EQA8"/>
<dbReference type="STRING" id="1163745.HCD_00475"/>
<organism evidence="4 5">
    <name type="scientific">Helicobacter cetorum (strain ATCC BAA-540 / CCUG 52418 / MIT 99-5656)</name>
    <dbReference type="NCBI Taxonomy" id="1163745"/>
    <lineage>
        <taxon>Bacteria</taxon>
        <taxon>Pseudomonadati</taxon>
        <taxon>Campylobacterota</taxon>
        <taxon>Epsilonproteobacteria</taxon>
        <taxon>Campylobacterales</taxon>
        <taxon>Helicobacteraceae</taxon>
        <taxon>Helicobacter</taxon>
    </lineage>
</organism>
<dbReference type="InterPro" id="IPR055917">
    <property type="entry name" value="DUF7494"/>
</dbReference>
<dbReference type="Gene3D" id="1.25.40.10">
    <property type="entry name" value="Tetratricopeptide repeat domain"/>
    <property type="match status" value="4"/>
</dbReference>
<dbReference type="OrthoDB" id="5337154at2"/>
<proteinExistence type="predicted"/>
<evidence type="ECO:0000259" key="2">
    <source>
        <dbReference type="Pfam" id="PF09976"/>
    </source>
</evidence>
<gene>
    <name evidence="4" type="ordered locus">HCD_00475</name>
</gene>
<evidence type="ECO:0000313" key="4">
    <source>
        <dbReference type="EMBL" id="AFI05127.1"/>
    </source>
</evidence>